<evidence type="ECO:0000256" key="11">
    <source>
        <dbReference type="SAM" id="MobiDB-lite"/>
    </source>
</evidence>
<evidence type="ECO:0000256" key="7">
    <source>
        <dbReference type="ARBA" id="ARBA00022618"/>
    </source>
</evidence>
<comment type="caution">
    <text evidence="12">The sequence shown here is derived from an EMBL/GenBank/DDBJ whole genome shotgun (WGS) entry which is preliminary data.</text>
</comment>
<evidence type="ECO:0000256" key="10">
    <source>
        <dbReference type="ARBA" id="ARBA00023306"/>
    </source>
</evidence>
<keyword evidence="5" id="KW-0158">Chromosome</keyword>
<evidence type="ECO:0000256" key="2">
    <source>
        <dbReference type="ARBA" id="ARBA00004496"/>
    </source>
</evidence>
<feature type="compositionally biased region" description="Acidic residues" evidence="11">
    <location>
        <begin position="291"/>
        <end position="305"/>
    </location>
</feature>
<reference evidence="13" key="1">
    <citation type="journal article" date="2018" name="Proc. Natl. Acad. Sci. U.S.A.">
        <title>Linking secondary metabolites to gene clusters through genome sequencing of six diverse Aspergillus species.</title>
        <authorList>
            <person name="Kaerboelling I."/>
            <person name="Vesth T.C."/>
            <person name="Frisvad J.C."/>
            <person name="Nybo J.L."/>
            <person name="Theobald S."/>
            <person name="Kuo A."/>
            <person name="Bowyer P."/>
            <person name="Matsuda Y."/>
            <person name="Mondo S."/>
            <person name="Lyhne E.K."/>
            <person name="Kogle M.E."/>
            <person name="Clum A."/>
            <person name="Lipzen A."/>
            <person name="Salamov A."/>
            <person name="Ngan C.Y."/>
            <person name="Daum C."/>
            <person name="Chiniquy J."/>
            <person name="Barry K."/>
            <person name="LaButti K."/>
            <person name="Haridas S."/>
            <person name="Simmons B.A."/>
            <person name="Magnuson J.K."/>
            <person name="Mortensen U.H."/>
            <person name="Larsen T.O."/>
            <person name="Grigoriev I.V."/>
            <person name="Baker S.E."/>
            <person name="Andersen M.R."/>
        </authorList>
    </citation>
    <scope>NUCLEOTIDE SEQUENCE [LARGE SCALE GENOMIC DNA]</scope>
    <source>
        <strain evidence="13">IBT 16806</strain>
    </source>
</reference>
<dbReference type="GO" id="GO:0005737">
    <property type="term" value="C:cytoplasm"/>
    <property type="evidence" value="ECO:0007669"/>
    <property type="project" value="UniProtKB-SubCell"/>
</dbReference>
<evidence type="ECO:0000256" key="4">
    <source>
        <dbReference type="ARBA" id="ARBA00016065"/>
    </source>
</evidence>
<keyword evidence="6" id="KW-0963">Cytoplasm</keyword>
<feature type="region of interest" description="Disordered" evidence="11">
    <location>
        <begin position="279"/>
        <end position="320"/>
    </location>
</feature>
<feature type="compositionally biased region" description="Pro residues" evidence="11">
    <location>
        <begin position="879"/>
        <end position="889"/>
    </location>
</feature>
<evidence type="ECO:0000256" key="8">
    <source>
        <dbReference type="ARBA" id="ARBA00022776"/>
    </source>
</evidence>
<dbReference type="GO" id="GO:0051301">
    <property type="term" value="P:cell division"/>
    <property type="evidence" value="ECO:0007669"/>
    <property type="project" value="UniProtKB-KW"/>
</dbReference>
<dbReference type="OrthoDB" id="362021at2759"/>
<comment type="similarity">
    <text evidence="3">Belongs to the CND2 (condensin subunit 2) family.</text>
</comment>
<evidence type="ECO:0000313" key="13">
    <source>
        <dbReference type="Proteomes" id="UP000234474"/>
    </source>
</evidence>
<feature type="compositionally biased region" description="Basic and acidic residues" evidence="11">
    <location>
        <begin position="21"/>
        <end position="33"/>
    </location>
</feature>
<dbReference type="AlphaFoldDB" id="A0A2I1BZR5"/>
<accession>A0A2I1BZR5</accession>
<evidence type="ECO:0000313" key="12">
    <source>
        <dbReference type="EMBL" id="PKX90858.1"/>
    </source>
</evidence>
<dbReference type="PIRSF" id="PIRSF017126">
    <property type="entry name" value="Condensin_H"/>
    <property type="match status" value="1"/>
</dbReference>
<feature type="region of interest" description="Disordered" evidence="11">
    <location>
        <begin position="1"/>
        <end position="37"/>
    </location>
</feature>
<evidence type="ECO:0000256" key="6">
    <source>
        <dbReference type="ARBA" id="ARBA00022490"/>
    </source>
</evidence>
<dbReference type="RefSeq" id="XP_024679453.1">
    <property type="nucleotide sequence ID" value="XM_024830859.1"/>
</dbReference>
<dbReference type="GeneID" id="36538196"/>
<evidence type="ECO:0000256" key="3">
    <source>
        <dbReference type="ARBA" id="ARBA00009471"/>
    </source>
</evidence>
<evidence type="ECO:0000256" key="1">
    <source>
        <dbReference type="ARBA" id="ARBA00004286"/>
    </source>
</evidence>
<dbReference type="GO" id="GO:0003682">
    <property type="term" value="F:chromatin binding"/>
    <property type="evidence" value="ECO:0007669"/>
    <property type="project" value="TreeGrafter"/>
</dbReference>
<feature type="compositionally biased region" description="Polar residues" evidence="11">
    <location>
        <begin position="855"/>
        <end position="875"/>
    </location>
</feature>
<protein>
    <recommendedName>
        <fullName evidence="4">Condensin complex subunit 2</fullName>
    </recommendedName>
</protein>
<keyword evidence="13" id="KW-1185">Reference proteome</keyword>
<dbReference type="OMA" id="FRKTCAD"/>
<comment type="subcellular location">
    <subcellularLocation>
        <location evidence="1">Chromosome</location>
    </subcellularLocation>
    <subcellularLocation>
        <location evidence="2">Cytoplasm</location>
    </subcellularLocation>
</comment>
<feature type="region of interest" description="Disordered" evidence="11">
    <location>
        <begin position="157"/>
        <end position="193"/>
    </location>
</feature>
<dbReference type="GO" id="GO:0000796">
    <property type="term" value="C:condensin complex"/>
    <property type="evidence" value="ECO:0007669"/>
    <property type="project" value="InterPro"/>
</dbReference>
<keyword evidence="8" id="KW-0498">Mitosis</keyword>
<dbReference type="PANTHER" id="PTHR13108">
    <property type="entry name" value="CONDENSIN COMPLEX SUBUNIT 2"/>
    <property type="match status" value="1"/>
</dbReference>
<feature type="region of interest" description="Disordered" evidence="11">
    <location>
        <begin position="854"/>
        <end position="903"/>
    </location>
</feature>
<dbReference type="Proteomes" id="UP000234474">
    <property type="component" value="Unassembled WGS sequence"/>
</dbReference>
<keyword evidence="10" id="KW-0131">Cell cycle</keyword>
<evidence type="ECO:0000256" key="9">
    <source>
        <dbReference type="ARBA" id="ARBA00023067"/>
    </source>
</evidence>
<sequence length="977" mass="107644">MSSREDGRGRNCGGSSTDWNYIRKDEKAATQRTEKRRSRPSVNGWWWWMRQDRAGGGTMDMSPCPTQPIIDKQMRTDKAGIMKVWSMKRSGDSVPTPMRLVIAQVVALAWRCKGRDDIDKLRIPLNDDTGEKAARLEARQARHDRQMDQIKAAVKTPMPPRRYTYDRASSMSPGTPRGSGHRGRESDADGRRAVTPMKRVPILANFEEWMKMATDNKINANNSWNFALIDYFHDMSLLKEGDGVNFQKASCTLDGCVKIYTSRVDSVATETGKLLSGLADSREKRGRDTGADGEGDDEDDEEGEDGTTRKSRRKAQRTHEATLAPSFAALQLKKFELEFSVDPLFKKASADFDEGGAKGLLLNHLSIDGQGRIVFDSSDDAVEESPNDANNTREDSEDPENPKSSSPAPKRSSDDAFEDVEIDITPLANQFFPDLARLDEQDICPSLKNFDLGDPTGSLDIPFLKAPEEWRNEKGNEDGRGVNDASGIMLDDDNAVGFDDDDGTLAGFDLSEDAGFGNGGEAWAREAALEPMLKVHRIDRDGDQNQDGDEAMDDEDGYAISLTHQPEKRDHENILSYFDNALQKNWAGPEHWKIRRIKEHAAASSATAAPKQRKEKEPFEIDFAAPLDPTVAELIYTPASSNSTISLPKTQWRTKGRNLLPDDKHFNSRQLLRLFLKPKARMGSKKLVGLRQFSSRRQDRTAVNGEMDEAFWASRKQEEEAAADEGAAPGAYDADFFADDDGLAFPNGLGIADDDDDNLPFADAREMLSPPADGAPGTTAGDAGGATGIAALLNMVGATPRPGAGGFGSQLVTQGGRRARPEYVAYARVAKKIDVRRLKQEMWKGMGERLIASTEFDSTPRTSAGNDINQVQNNETEPDAPPTPTPQRPQPVDGSEEPKEDRRLRFTQIMNSLKTVYPPEKLRDISTSFGFICLLHLANEQGLILQNDGQSEGVGAGSLEEIYVAKDANAVIDEASA</sequence>
<organism evidence="12 13">
    <name type="scientific">Aspergillus novofumigatus (strain IBT 16806)</name>
    <dbReference type="NCBI Taxonomy" id="1392255"/>
    <lineage>
        <taxon>Eukaryota</taxon>
        <taxon>Fungi</taxon>
        <taxon>Dikarya</taxon>
        <taxon>Ascomycota</taxon>
        <taxon>Pezizomycotina</taxon>
        <taxon>Eurotiomycetes</taxon>
        <taxon>Eurotiomycetidae</taxon>
        <taxon>Eurotiales</taxon>
        <taxon>Aspergillaceae</taxon>
        <taxon>Aspergillus</taxon>
        <taxon>Aspergillus subgen. Fumigati</taxon>
    </lineage>
</organism>
<keyword evidence="7" id="KW-0132">Cell division</keyword>
<proteinExistence type="inferred from homology"/>
<name>A0A2I1BZR5_ASPN1</name>
<dbReference type="EMBL" id="MSZS01000007">
    <property type="protein sequence ID" value="PKX90858.1"/>
    <property type="molecule type" value="Genomic_DNA"/>
</dbReference>
<evidence type="ECO:0000256" key="5">
    <source>
        <dbReference type="ARBA" id="ARBA00022454"/>
    </source>
</evidence>
<dbReference type="STRING" id="1392255.A0A2I1BZR5"/>
<dbReference type="GO" id="GO:0007076">
    <property type="term" value="P:mitotic chromosome condensation"/>
    <property type="evidence" value="ECO:0007669"/>
    <property type="project" value="InterPro"/>
</dbReference>
<gene>
    <name evidence="12" type="ORF">P174DRAFT_494537</name>
</gene>
<keyword evidence="9" id="KW-0226">DNA condensation</keyword>
<dbReference type="Pfam" id="PF05786">
    <property type="entry name" value="Cnd2"/>
    <property type="match status" value="1"/>
</dbReference>
<dbReference type="VEuPathDB" id="FungiDB:P174DRAFT_494537"/>
<feature type="compositionally biased region" description="Basic and acidic residues" evidence="11">
    <location>
        <begin position="182"/>
        <end position="192"/>
    </location>
</feature>
<dbReference type="InterPro" id="IPR022816">
    <property type="entry name" value="Condensin_barren_su2"/>
</dbReference>
<feature type="compositionally biased region" description="Basic and acidic residues" evidence="11">
    <location>
        <begin position="280"/>
        <end position="290"/>
    </location>
</feature>
<dbReference type="PANTHER" id="PTHR13108:SF9">
    <property type="entry name" value="CONDENSIN COMPLEX SUBUNIT 2"/>
    <property type="match status" value="1"/>
</dbReference>
<feature type="region of interest" description="Disordered" evidence="11">
    <location>
        <begin position="379"/>
        <end position="415"/>
    </location>
</feature>